<comment type="caution">
    <text evidence="2">The sequence shown here is derived from an EMBL/GenBank/DDBJ whole genome shotgun (WGS) entry which is preliminary data.</text>
</comment>
<evidence type="ECO:0000313" key="2">
    <source>
        <dbReference type="EMBL" id="MYM42196.1"/>
    </source>
</evidence>
<dbReference type="EMBL" id="WWCM01000043">
    <property type="protein sequence ID" value="MYM42196.1"/>
    <property type="molecule type" value="Genomic_DNA"/>
</dbReference>
<evidence type="ECO:0000313" key="3">
    <source>
        <dbReference type="Proteomes" id="UP000478090"/>
    </source>
</evidence>
<accession>A0ABW9VSZ4</accession>
<name>A0ABW9VSZ4_9BURK</name>
<evidence type="ECO:0000256" key="1">
    <source>
        <dbReference type="SAM" id="MobiDB-lite"/>
    </source>
</evidence>
<feature type="region of interest" description="Disordered" evidence="1">
    <location>
        <begin position="46"/>
        <end position="81"/>
    </location>
</feature>
<sequence length="81" mass="8780">MAAALQFKEAIKNFLILSNQRMRIPVIVTVDSDIVTAHSGQMPKSVTLDNNCRSRSAGIPKQGGRFNQWIPDTTAPPGSGQ</sequence>
<dbReference type="RefSeq" id="WP_161041439.1">
    <property type="nucleotide sequence ID" value="NZ_WWCM01000043.1"/>
</dbReference>
<protein>
    <submittedName>
        <fullName evidence="2">Uncharacterized protein</fullName>
    </submittedName>
</protein>
<proteinExistence type="predicted"/>
<organism evidence="2 3">
    <name type="scientific">Duganella qianjiadongensis</name>
    <dbReference type="NCBI Taxonomy" id="2692176"/>
    <lineage>
        <taxon>Bacteria</taxon>
        <taxon>Pseudomonadati</taxon>
        <taxon>Pseudomonadota</taxon>
        <taxon>Betaproteobacteria</taxon>
        <taxon>Burkholderiales</taxon>
        <taxon>Oxalobacteraceae</taxon>
        <taxon>Telluria group</taxon>
        <taxon>Duganella</taxon>
    </lineage>
</organism>
<keyword evidence="3" id="KW-1185">Reference proteome</keyword>
<dbReference type="Proteomes" id="UP000478090">
    <property type="component" value="Unassembled WGS sequence"/>
</dbReference>
<gene>
    <name evidence="2" type="ORF">GTP27_23145</name>
</gene>
<reference evidence="2 3" key="1">
    <citation type="submission" date="2019-12" db="EMBL/GenBank/DDBJ databases">
        <title>Novel species isolated from a subtropical stream in China.</title>
        <authorList>
            <person name="Lu H."/>
        </authorList>
    </citation>
    <scope>NUCLEOTIDE SEQUENCE [LARGE SCALE GENOMIC DNA]</scope>
    <source>
        <strain evidence="2 3">CY13W</strain>
    </source>
</reference>